<dbReference type="InterPro" id="IPR008551">
    <property type="entry name" value="TANGO2"/>
</dbReference>
<gene>
    <name evidence="1" type="ORF">GCM10007933_07750</name>
</gene>
<accession>A0ABQ6F703</accession>
<evidence type="ECO:0008006" key="3">
    <source>
        <dbReference type="Google" id="ProtNLM"/>
    </source>
</evidence>
<dbReference type="Pfam" id="PF05742">
    <property type="entry name" value="TANGO2"/>
    <property type="match status" value="1"/>
</dbReference>
<dbReference type="PANTHER" id="PTHR17985:SF8">
    <property type="entry name" value="TRANSPORT AND GOLGI ORGANIZATION PROTEIN 2 HOMOLOG"/>
    <property type="match status" value="1"/>
</dbReference>
<name>A0ABQ6F703_9RHOO</name>
<protein>
    <recommendedName>
        <fullName evidence="3">NRDE family protein</fullName>
    </recommendedName>
</protein>
<comment type="caution">
    <text evidence="1">The sequence shown here is derived from an EMBL/GenBank/DDBJ whole genome shotgun (WGS) entry which is preliminary data.</text>
</comment>
<evidence type="ECO:0000313" key="2">
    <source>
        <dbReference type="Proteomes" id="UP001157167"/>
    </source>
</evidence>
<dbReference type="Gene3D" id="3.60.60.10">
    <property type="entry name" value="Penicillin V Acylase, Chain A"/>
    <property type="match status" value="1"/>
</dbReference>
<dbReference type="RefSeq" id="WP_284186776.1">
    <property type="nucleotide sequence ID" value="NZ_BSPX01000006.1"/>
</dbReference>
<keyword evidence="2" id="KW-1185">Reference proteome</keyword>
<organism evidence="1 2">
    <name type="scientific">Zoogloea oryzae</name>
    <dbReference type="NCBI Taxonomy" id="310767"/>
    <lineage>
        <taxon>Bacteria</taxon>
        <taxon>Pseudomonadati</taxon>
        <taxon>Pseudomonadota</taxon>
        <taxon>Betaproteobacteria</taxon>
        <taxon>Rhodocyclales</taxon>
        <taxon>Zoogloeaceae</taxon>
        <taxon>Zoogloea</taxon>
    </lineage>
</organism>
<sequence>MCLILVAWRAHPDYPLVVAANRDEFFARPAAPAAWWPSDGAPAIFAGRDLEAGGTWLGLGRSGRFAGLTNFRDPARMRSGTPSRGALVADFLGSDESTAAALDRLKREGPRYNAFNILVSDGETLGIYESESGAAQLLEPGVHALSNHLLDTPWPKVKAGKSRLSRALAALPNDTPLRELLRDDRPAPDAELPRTGVSLAWERMLSSAFIRAPGYGTRCSTVITRDRHGWARFTESTWNEVGTEIGRVVEDFQIARG</sequence>
<reference evidence="2" key="1">
    <citation type="journal article" date="2019" name="Int. J. Syst. Evol. Microbiol.">
        <title>The Global Catalogue of Microorganisms (GCM) 10K type strain sequencing project: providing services to taxonomists for standard genome sequencing and annotation.</title>
        <authorList>
            <consortium name="The Broad Institute Genomics Platform"/>
            <consortium name="The Broad Institute Genome Sequencing Center for Infectious Disease"/>
            <person name="Wu L."/>
            <person name="Ma J."/>
        </authorList>
    </citation>
    <scope>NUCLEOTIDE SEQUENCE [LARGE SCALE GENOMIC DNA]</scope>
    <source>
        <strain evidence="2">NBRC 102407</strain>
    </source>
</reference>
<proteinExistence type="predicted"/>
<dbReference type="Proteomes" id="UP001157167">
    <property type="component" value="Unassembled WGS sequence"/>
</dbReference>
<evidence type="ECO:0000313" key="1">
    <source>
        <dbReference type="EMBL" id="GLT21323.1"/>
    </source>
</evidence>
<dbReference type="EMBL" id="BSPX01000006">
    <property type="protein sequence ID" value="GLT21323.1"/>
    <property type="molecule type" value="Genomic_DNA"/>
</dbReference>
<dbReference type="PANTHER" id="PTHR17985">
    <property type="entry name" value="SER/THR-RICH PROTEIN T10 IN DGCR REGION"/>
    <property type="match status" value="1"/>
</dbReference>